<sequence length="205" mass="22478">MRRAPSGLGSECTRTQGQRWRNPKGAERESLGGAARFQSTASTASARLAASTLEAGVRLCERADRFWGGVHVEPSRAWGDGRFPKPAWALMFGVVRGYCVRVRVELTKWVPFPQGHGVDPVGSSTRGAGGLTVRRNLLKVCRPSMSIGAWAGWRFTEDISEKTPITDIFVNGRPQGQFEPPRLEKLKGLYSAAGLDSLAWPLQRL</sequence>
<dbReference type="AlphaFoldDB" id="A0A167VCP5"/>
<evidence type="ECO:0000256" key="1">
    <source>
        <dbReference type="SAM" id="MobiDB-lite"/>
    </source>
</evidence>
<gene>
    <name evidence="2" type="ORF">FIBSPDRAFT_903955</name>
</gene>
<protein>
    <submittedName>
        <fullName evidence="2">Uncharacterized protein</fullName>
    </submittedName>
</protein>
<accession>A0A167VCP5</accession>
<name>A0A167VCP5_9AGAM</name>
<proteinExistence type="predicted"/>
<reference evidence="2 3" key="1">
    <citation type="journal article" date="2016" name="Mol. Biol. Evol.">
        <title>Comparative Genomics of Early-Diverging Mushroom-Forming Fungi Provides Insights into the Origins of Lignocellulose Decay Capabilities.</title>
        <authorList>
            <person name="Nagy L.G."/>
            <person name="Riley R."/>
            <person name="Tritt A."/>
            <person name="Adam C."/>
            <person name="Daum C."/>
            <person name="Floudas D."/>
            <person name="Sun H."/>
            <person name="Yadav J.S."/>
            <person name="Pangilinan J."/>
            <person name="Larsson K.H."/>
            <person name="Matsuura K."/>
            <person name="Barry K."/>
            <person name="Labutti K."/>
            <person name="Kuo R."/>
            <person name="Ohm R.A."/>
            <person name="Bhattacharya S.S."/>
            <person name="Shirouzu T."/>
            <person name="Yoshinaga Y."/>
            <person name="Martin F.M."/>
            <person name="Grigoriev I.V."/>
            <person name="Hibbett D.S."/>
        </authorList>
    </citation>
    <scope>NUCLEOTIDE SEQUENCE [LARGE SCALE GENOMIC DNA]</scope>
    <source>
        <strain evidence="2 3">CBS 109695</strain>
    </source>
</reference>
<keyword evidence="3" id="KW-1185">Reference proteome</keyword>
<feature type="region of interest" description="Disordered" evidence="1">
    <location>
        <begin position="1"/>
        <end position="36"/>
    </location>
</feature>
<evidence type="ECO:0000313" key="2">
    <source>
        <dbReference type="EMBL" id="KZP04868.1"/>
    </source>
</evidence>
<evidence type="ECO:0000313" key="3">
    <source>
        <dbReference type="Proteomes" id="UP000076532"/>
    </source>
</evidence>
<organism evidence="2 3">
    <name type="scientific">Athelia psychrophila</name>
    <dbReference type="NCBI Taxonomy" id="1759441"/>
    <lineage>
        <taxon>Eukaryota</taxon>
        <taxon>Fungi</taxon>
        <taxon>Dikarya</taxon>
        <taxon>Basidiomycota</taxon>
        <taxon>Agaricomycotina</taxon>
        <taxon>Agaricomycetes</taxon>
        <taxon>Agaricomycetidae</taxon>
        <taxon>Atheliales</taxon>
        <taxon>Atheliaceae</taxon>
        <taxon>Athelia</taxon>
    </lineage>
</organism>
<dbReference type="Proteomes" id="UP000076532">
    <property type="component" value="Unassembled WGS sequence"/>
</dbReference>
<dbReference type="EMBL" id="KV417882">
    <property type="protein sequence ID" value="KZP04868.1"/>
    <property type="molecule type" value="Genomic_DNA"/>
</dbReference>